<dbReference type="EMBL" id="JACHCF010000012">
    <property type="protein sequence ID" value="MBB5623298.1"/>
    <property type="molecule type" value="Genomic_DNA"/>
</dbReference>
<evidence type="ECO:0000313" key="2">
    <source>
        <dbReference type="EMBL" id="MBB5623298.1"/>
    </source>
</evidence>
<gene>
    <name evidence="2" type="ORF">HDE69_004382</name>
</gene>
<reference evidence="2 3" key="1">
    <citation type="submission" date="2020-08" db="EMBL/GenBank/DDBJ databases">
        <title>Genomic Encyclopedia of Type Strains, Phase IV (KMG-V): Genome sequencing to study the core and pangenomes of soil and plant-associated prokaryotes.</title>
        <authorList>
            <person name="Whitman W."/>
        </authorList>
    </citation>
    <scope>NUCLEOTIDE SEQUENCE [LARGE SCALE GENOMIC DNA]</scope>
    <source>
        <strain evidence="2 3">MP7CTX6</strain>
    </source>
</reference>
<dbReference type="Pfam" id="PF00884">
    <property type="entry name" value="Sulfatase"/>
    <property type="match status" value="1"/>
</dbReference>
<feature type="domain" description="Sulfatase N-terminal" evidence="1">
    <location>
        <begin position="121"/>
        <end position="242"/>
    </location>
</feature>
<organism evidence="2 3">
    <name type="scientific">Pedobacter cryoconitis</name>
    <dbReference type="NCBI Taxonomy" id="188932"/>
    <lineage>
        <taxon>Bacteria</taxon>
        <taxon>Pseudomonadati</taxon>
        <taxon>Bacteroidota</taxon>
        <taxon>Sphingobacteriia</taxon>
        <taxon>Sphingobacteriales</taxon>
        <taxon>Sphingobacteriaceae</taxon>
        <taxon>Pedobacter</taxon>
    </lineage>
</organism>
<evidence type="ECO:0000313" key="3">
    <source>
        <dbReference type="Proteomes" id="UP000537718"/>
    </source>
</evidence>
<dbReference type="Proteomes" id="UP000537718">
    <property type="component" value="Unassembled WGS sequence"/>
</dbReference>
<proteinExistence type="predicted"/>
<dbReference type="InterPro" id="IPR000917">
    <property type="entry name" value="Sulfatase_N"/>
</dbReference>
<dbReference type="AlphaFoldDB" id="A0A7W8YWW3"/>
<dbReference type="Gene3D" id="3.40.720.10">
    <property type="entry name" value="Alkaline Phosphatase, subunit A"/>
    <property type="match status" value="1"/>
</dbReference>
<accession>A0A7W8YWW3</accession>
<evidence type="ECO:0000259" key="1">
    <source>
        <dbReference type="Pfam" id="PF00884"/>
    </source>
</evidence>
<dbReference type="SUPFAM" id="SSF53649">
    <property type="entry name" value="Alkaline phosphatase-like"/>
    <property type="match status" value="1"/>
</dbReference>
<dbReference type="InterPro" id="IPR017850">
    <property type="entry name" value="Alkaline_phosphatase_core_sf"/>
</dbReference>
<dbReference type="RefSeq" id="WP_183869413.1">
    <property type="nucleotide sequence ID" value="NZ_JACHCF010000012.1"/>
</dbReference>
<protein>
    <recommendedName>
        <fullName evidence="1">Sulfatase N-terminal domain-containing protein</fullName>
    </recommendedName>
</protein>
<name>A0A7W8YWW3_9SPHI</name>
<comment type="caution">
    <text evidence="2">The sequence shown here is derived from an EMBL/GenBank/DDBJ whole genome shotgun (WGS) entry which is preliminary data.</text>
</comment>
<sequence>MKDKDLIWILLDEYASPASLSSQFKFHDTLVDSLQTKGFFVFDKLRSRSDATVYSVNSLFNLDDSVSISNYIYATDYLDKSHWVKHLEKTGYKFINLDFFNIGGHPKFSYLRIFSDNYTDQIIAGSMFVWILDNLNEDKMPFDRYNQKIISAFKQKVYEKHDKPVFIWVHLLIPHSPFFRNANGDLNKSPVSDIKTSPASAVIEQYTSYLSYGNTVVLKMLNEIPDWKNKVIIISGDHGARMLIPDDDPRRKQTFGAIYYPSMDHKELSKIKYMQQIPFHLH</sequence>